<dbReference type="PROSITE" id="PS50206">
    <property type="entry name" value="RHODANESE_3"/>
    <property type="match status" value="1"/>
</dbReference>
<dbReference type="InterPro" id="IPR001763">
    <property type="entry name" value="Rhodanese-like_dom"/>
</dbReference>
<dbReference type="InterPro" id="IPR050229">
    <property type="entry name" value="GlpE_sulfurtransferase"/>
</dbReference>
<comment type="caution">
    <text evidence="2">The sequence shown here is derived from an EMBL/GenBank/DDBJ whole genome shotgun (WGS) entry which is preliminary data.</text>
</comment>
<dbReference type="Gene3D" id="3.40.250.10">
    <property type="entry name" value="Rhodanese-like domain"/>
    <property type="match status" value="1"/>
</dbReference>
<evidence type="ECO:0000313" key="3">
    <source>
        <dbReference type="Proteomes" id="UP001259982"/>
    </source>
</evidence>
<protein>
    <submittedName>
        <fullName evidence="2">Rhodanese-like domain-containing protein</fullName>
    </submittedName>
</protein>
<sequence>MQQLLEFIANHPFLWSAVAAVIVALVANEVWRSLRGDRPLPPSDAVRLINSRDAVVVDVRSAGDFKKGHLLNAINIPLAGITERANEISKNKECTILCYCAMGSTSQQACQRLAKLGYSHVHSLKGGINGWQAAGLPITRK</sequence>
<reference evidence="2 3" key="1">
    <citation type="submission" date="2023-09" db="EMBL/GenBank/DDBJ databases">
        <authorList>
            <person name="Rey-Velasco X."/>
        </authorList>
    </citation>
    <scope>NUCLEOTIDE SEQUENCE [LARGE SCALE GENOMIC DNA]</scope>
    <source>
        <strain evidence="2 3">P385</strain>
    </source>
</reference>
<accession>A0ABU3BAT0</accession>
<dbReference type="InterPro" id="IPR036873">
    <property type="entry name" value="Rhodanese-like_dom_sf"/>
</dbReference>
<name>A0ABU3BAT0_9GAMM</name>
<dbReference type="PANTHER" id="PTHR43031:SF18">
    <property type="entry name" value="RHODANESE-RELATED SULFURTRANSFERASES"/>
    <property type="match status" value="1"/>
</dbReference>
<dbReference type="SUPFAM" id="SSF52821">
    <property type="entry name" value="Rhodanese/Cell cycle control phosphatase"/>
    <property type="match status" value="1"/>
</dbReference>
<dbReference type="Proteomes" id="UP001259982">
    <property type="component" value="Unassembled WGS sequence"/>
</dbReference>
<feature type="domain" description="Rhodanese" evidence="1">
    <location>
        <begin position="50"/>
        <end position="140"/>
    </location>
</feature>
<proteinExistence type="predicted"/>
<keyword evidence="3" id="KW-1185">Reference proteome</keyword>
<dbReference type="SMART" id="SM00450">
    <property type="entry name" value="RHOD"/>
    <property type="match status" value="1"/>
</dbReference>
<evidence type="ECO:0000313" key="2">
    <source>
        <dbReference type="EMBL" id="MDT0619564.1"/>
    </source>
</evidence>
<evidence type="ECO:0000259" key="1">
    <source>
        <dbReference type="PROSITE" id="PS50206"/>
    </source>
</evidence>
<dbReference type="EMBL" id="JAVRHY010000016">
    <property type="protein sequence ID" value="MDT0619564.1"/>
    <property type="molecule type" value="Genomic_DNA"/>
</dbReference>
<dbReference type="RefSeq" id="WP_311660073.1">
    <property type="nucleotide sequence ID" value="NZ_JAVRHY010000016.1"/>
</dbReference>
<dbReference type="Pfam" id="PF00581">
    <property type="entry name" value="Rhodanese"/>
    <property type="match status" value="1"/>
</dbReference>
<dbReference type="CDD" id="cd00158">
    <property type="entry name" value="RHOD"/>
    <property type="match status" value="1"/>
</dbReference>
<dbReference type="PANTHER" id="PTHR43031">
    <property type="entry name" value="FAD-DEPENDENT OXIDOREDUCTASE"/>
    <property type="match status" value="1"/>
</dbReference>
<gene>
    <name evidence="2" type="ORF">RM531_13880</name>
</gene>
<organism evidence="2 3">
    <name type="scientific">Spectribacter acetivorans</name>
    <dbReference type="NCBI Taxonomy" id="3075603"/>
    <lineage>
        <taxon>Bacteria</taxon>
        <taxon>Pseudomonadati</taxon>
        <taxon>Pseudomonadota</taxon>
        <taxon>Gammaproteobacteria</taxon>
        <taxon>Salinisphaerales</taxon>
        <taxon>Salinisphaeraceae</taxon>
        <taxon>Spectribacter</taxon>
    </lineage>
</organism>